<dbReference type="Gene3D" id="1.10.225.40">
    <property type="entry name" value="MukF, C-terminal domain"/>
    <property type="match status" value="1"/>
</dbReference>
<proteinExistence type="predicted"/>
<evidence type="ECO:0000259" key="1">
    <source>
        <dbReference type="Pfam" id="PF17193"/>
    </source>
</evidence>
<evidence type="ECO:0000313" key="3">
    <source>
        <dbReference type="Proteomes" id="UP000639195"/>
    </source>
</evidence>
<comment type="caution">
    <text evidence="2">The sequence shown here is derived from an EMBL/GenBank/DDBJ whole genome shotgun (WGS) entry which is preliminary data.</text>
</comment>
<gene>
    <name evidence="2" type="ORF">IE979_24675</name>
</gene>
<organism evidence="2 3">
    <name type="scientific">Klebsiella pneumoniae</name>
    <dbReference type="NCBI Taxonomy" id="573"/>
    <lineage>
        <taxon>Bacteria</taxon>
        <taxon>Pseudomonadati</taxon>
        <taxon>Pseudomonadota</taxon>
        <taxon>Gammaproteobacteria</taxon>
        <taxon>Enterobacterales</taxon>
        <taxon>Enterobacteriaceae</taxon>
        <taxon>Klebsiella/Raoultella group</taxon>
        <taxon>Klebsiella</taxon>
        <taxon>Klebsiella pneumoniae complex</taxon>
    </lineage>
</organism>
<dbReference type="Proteomes" id="UP000639195">
    <property type="component" value="Unassembled WGS sequence"/>
</dbReference>
<name>A0A927DTG7_KLEPN</name>
<feature type="domain" description="Chromosome partition protein MukF C-terminal" evidence="1">
    <location>
        <begin position="11"/>
        <end position="50"/>
    </location>
</feature>
<protein>
    <recommendedName>
        <fullName evidence="1">Chromosome partition protein MukF C-terminal domain-containing protein</fullName>
    </recommendedName>
</protein>
<reference evidence="2" key="1">
    <citation type="submission" date="2020-07" db="EMBL/GenBank/DDBJ databases">
        <title>Clinical and genomic characterization of carbapenemase-producing Enterobacterales causing secondary infections during the COVID-19 crisis at a New York City hospital.</title>
        <authorList>
            <person name="Gomez-Simmonds A."/>
            <person name="Annavajhala M.K."/>
            <person name="Uhlemann A.-C."/>
        </authorList>
    </citation>
    <scope>NUCLEOTIDE SEQUENCE</scope>
    <source>
        <strain evidence="2">KP1827</strain>
    </source>
</reference>
<dbReference type="InterPro" id="IPR038198">
    <property type="entry name" value="MukF_C_sf"/>
</dbReference>
<dbReference type="InterPro" id="IPR033441">
    <property type="entry name" value="MukF_C"/>
</dbReference>
<accession>A0A927DTG7</accession>
<sequence length="57" mass="6585">MKRKEYRWISAPVAREFLAQYPRGRHFDVARIVVDQAVQLGVARGRFHRTAGKMAAD</sequence>
<dbReference type="AlphaFoldDB" id="A0A927DTG7"/>
<dbReference type="EMBL" id="JACXSW010000013">
    <property type="protein sequence ID" value="MBD3716402.1"/>
    <property type="molecule type" value="Genomic_DNA"/>
</dbReference>
<evidence type="ECO:0000313" key="2">
    <source>
        <dbReference type="EMBL" id="MBD3716402.1"/>
    </source>
</evidence>
<dbReference type="Pfam" id="PF17193">
    <property type="entry name" value="MukF_C"/>
    <property type="match status" value="1"/>
</dbReference>